<feature type="domain" description="Histone RNA hairpin-binding protein RNA-binding" evidence="4">
    <location>
        <begin position="149"/>
        <end position="217"/>
    </location>
</feature>
<protein>
    <submittedName>
        <fullName evidence="5">Histone RNA hairpin-binding protein</fullName>
    </submittedName>
</protein>
<evidence type="ECO:0000256" key="2">
    <source>
        <dbReference type="ARBA" id="ARBA00022884"/>
    </source>
</evidence>
<dbReference type="PANTHER" id="PTHR17408">
    <property type="entry name" value="HISTONE RNA HAIRPIN-BINDING PROTEIN"/>
    <property type="match status" value="1"/>
</dbReference>
<dbReference type="OrthoDB" id="265795at2759"/>
<dbReference type="GO" id="GO:0003729">
    <property type="term" value="F:mRNA binding"/>
    <property type="evidence" value="ECO:0007669"/>
    <property type="project" value="InterPro"/>
</dbReference>
<feature type="compositionally biased region" description="Basic and acidic residues" evidence="3">
    <location>
        <begin position="32"/>
        <end position="48"/>
    </location>
</feature>
<dbReference type="KEGG" id="mzt:108730897"/>
<feature type="compositionally biased region" description="Basic and acidic residues" evidence="3">
    <location>
        <begin position="73"/>
        <end position="83"/>
    </location>
</feature>
<feature type="region of interest" description="Disordered" evidence="3">
    <location>
        <begin position="32"/>
        <end position="147"/>
    </location>
</feature>
<feature type="compositionally biased region" description="Low complexity" evidence="3">
    <location>
        <begin position="129"/>
        <end position="138"/>
    </location>
</feature>
<evidence type="ECO:0000259" key="4">
    <source>
        <dbReference type="Pfam" id="PF15247"/>
    </source>
</evidence>
<dbReference type="GO" id="GO:0005737">
    <property type="term" value="C:cytoplasm"/>
    <property type="evidence" value="ECO:0007669"/>
    <property type="project" value="TreeGrafter"/>
</dbReference>
<reference evidence="5 6" key="1">
    <citation type="submission" date="2015-09" db="EMBL/GenBank/DDBJ databases">
        <title>Trachymyrmex zeteki WGS genome.</title>
        <authorList>
            <person name="Nygaard S."/>
            <person name="Hu H."/>
            <person name="Boomsma J."/>
            <person name="Zhang G."/>
        </authorList>
    </citation>
    <scope>NUCLEOTIDE SEQUENCE [LARGE SCALE GENOMIC DNA]</scope>
    <source>
        <strain evidence="5">Tzet28-1</strain>
        <tissue evidence="5">Whole body</tissue>
    </source>
</reference>
<dbReference type="GO" id="GO:0051028">
    <property type="term" value="P:mRNA transport"/>
    <property type="evidence" value="ECO:0007669"/>
    <property type="project" value="TreeGrafter"/>
</dbReference>
<evidence type="ECO:0000256" key="1">
    <source>
        <dbReference type="ARBA" id="ARBA00006151"/>
    </source>
</evidence>
<keyword evidence="6" id="KW-1185">Reference proteome</keyword>
<dbReference type="GO" id="GO:0007076">
    <property type="term" value="P:mitotic chromosome condensation"/>
    <property type="evidence" value="ECO:0007669"/>
    <property type="project" value="UniProtKB-ARBA"/>
</dbReference>
<dbReference type="Gene3D" id="1.10.8.1120">
    <property type="entry name" value="Histone RNA hairpin-binding protein RNA-binding domain"/>
    <property type="match status" value="1"/>
</dbReference>
<dbReference type="STRING" id="64791.A0A151WEK7"/>
<dbReference type="GO" id="GO:0071204">
    <property type="term" value="C:histone pre-mRNA 3'end processing complex"/>
    <property type="evidence" value="ECO:0007669"/>
    <property type="project" value="TreeGrafter"/>
</dbReference>
<feature type="compositionally biased region" description="Basic and acidic residues" evidence="3">
    <location>
        <begin position="90"/>
        <end position="103"/>
    </location>
</feature>
<dbReference type="PANTHER" id="PTHR17408:SF0">
    <property type="entry name" value="HISTONE RNA HAIRPIN-BINDING PROTEIN"/>
    <property type="match status" value="1"/>
</dbReference>
<evidence type="ECO:0000256" key="3">
    <source>
        <dbReference type="SAM" id="MobiDB-lite"/>
    </source>
</evidence>
<evidence type="ECO:0000313" key="6">
    <source>
        <dbReference type="Proteomes" id="UP000075809"/>
    </source>
</evidence>
<comment type="similarity">
    <text evidence="1">Belongs to the SLBP family.</text>
</comment>
<name>A0A151WEK7_9HYME</name>
<sequence length="226" mass="27061">MGSSSRESSVELQIVEDDELLDEVLCMKNNEEIVESKQNDMKEEDDVKNSPWYEDKEDTDVYKNENYENSNARCDDVRTESKEGLNNIKCTEHKDNMNRPDKLHWRKRTRQDNTDHAHTKVSRNRRYSSDSSTTTNSSENDKRHVEYETDPAVLARRQKEIDYGKNTTGYDRYIRLVPKENRTREHPRTPPKYIKYSRRGWDGMMRLWRKQLHSWDPPQENDKIDK</sequence>
<keyword evidence="2" id="KW-0694">RNA-binding</keyword>
<dbReference type="Proteomes" id="UP000075809">
    <property type="component" value="Unassembled WGS sequence"/>
</dbReference>
<evidence type="ECO:0000313" key="5">
    <source>
        <dbReference type="EMBL" id="KYQ46283.1"/>
    </source>
</evidence>
<dbReference type="FunFam" id="1.10.8.1120:FF:000001">
    <property type="entry name" value="Histone RNA hairpin-binding protein-like"/>
    <property type="match status" value="1"/>
</dbReference>
<proteinExistence type="inferred from homology"/>
<dbReference type="Pfam" id="PF15247">
    <property type="entry name" value="SLBP_RNA_bind"/>
    <property type="match status" value="1"/>
</dbReference>
<gene>
    <name evidence="5" type="ORF">ALC60_14705</name>
</gene>
<dbReference type="InterPro" id="IPR038294">
    <property type="entry name" value="SLBP_RNA_bind_sf"/>
</dbReference>
<dbReference type="InterPro" id="IPR029344">
    <property type="entry name" value="SLBP_RNA_bind"/>
</dbReference>
<organism evidence="5 6">
    <name type="scientific">Mycetomoellerius zeteki</name>
    <dbReference type="NCBI Taxonomy" id="64791"/>
    <lineage>
        <taxon>Eukaryota</taxon>
        <taxon>Metazoa</taxon>
        <taxon>Ecdysozoa</taxon>
        <taxon>Arthropoda</taxon>
        <taxon>Hexapoda</taxon>
        <taxon>Insecta</taxon>
        <taxon>Pterygota</taxon>
        <taxon>Neoptera</taxon>
        <taxon>Endopterygota</taxon>
        <taxon>Hymenoptera</taxon>
        <taxon>Apocrita</taxon>
        <taxon>Aculeata</taxon>
        <taxon>Formicoidea</taxon>
        <taxon>Formicidae</taxon>
        <taxon>Myrmicinae</taxon>
        <taxon>Mycetomoellerius</taxon>
    </lineage>
</organism>
<dbReference type="InterPro" id="IPR026502">
    <property type="entry name" value="SLBP1/SLBP2"/>
</dbReference>
<dbReference type="GO" id="GO:0006398">
    <property type="term" value="P:mRNA 3'-end processing by stem-loop binding and cleavage"/>
    <property type="evidence" value="ECO:0007669"/>
    <property type="project" value="TreeGrafter"/>
</dbReference>
<accession>A0A151WEK7</accession>
<dbReference type="EMBL" id="KQ983238">
    <property type="protein sequence ID" value="KYQ46283.1"/>
    <property type="molecule type" value="Genomic_DNA"/>
</dbReference>
<dbReference type="GO" id="GO:0071207">
    <property type="term" value="F:histone pre-mRNA stem-loop binding"/>
    <property type="evidence" value="ECO:0007669"/>
    <property type="project" value="TreeGrafter"/>
</dbReference>
<dbReference type="AlphaFoldDB" id="A0A151WEK7"/>